<sequence length="112" mass="12800">MTGPTVEWTFYVTKVKKASSLIQQCASCNQAKEVDQEKKSIYEPCIPYFKENFNLKDVKVIGLLIGARGAMTLLFEEFRRNFNLPKSILKEITIAAVRGSCKIIHNHLYKNT</sequence>
<dbReference type="AlphaFoldDB" id="A0A8D9ATT4"/>
<dbReference type="EMBL" id="HBUF01588855">
    <property type="protein sequence ID" value="CAG6772668.1"/>
    <property type="molecule type" value="Transcribed_RNA"/>
</dbReference>
<reference evidence="1" key="1">
    <citation type="submission" date="2021-05" db="EMBL/GenBank/DDBJ databases">
        <authorList>
            <person name="Alioto T."/>
            <person name="Alioto T."/>
            <person name="Gomez Garrido J."/>
        </authorList>
    </citation>
    <scope>NUCLEOTIDE SEQUENCE</scope>
</reference>
<evidence type="ECO:0000313" key="1">
    <source>
        <dbReference type="EMBL" id="CAG6772668.1"/>
    </source>
</evidence>
<proteinExistence type="predicted"/>
<protein>
    <submittedName>
        <fullName evidence="1">Uncharacterized protein</fullName>
    </submittedName>
</protein>
<organism evidence="1">
    <name type="scientific">Cacopsylla melanoneura</name>
    <dbReference type="NCBI Taxonomy" id="428564"/>
    <lineage>
        <taxon>Eukaryota</taxon>
        <taxon>Metazoa</taxon>
        <taxon>Ecdysozoa</taxon>
        <taxon>Arthropoda</taxon>
        <taxon>Hexapoda</taxon>
        <taxon>Insecta</taxon>
        <taxon>Pterygota</taxon>
        <taxon>Neoptera</taxon>
        <taxon>Paraneoptera</taxon>
        <taxon>Hemiptera</taxon>
        <taxon>Sternorrhyncha</taxon>
        <taxon>Psylloidea</taxon>
        <taxon>Psyllidae</taxon>
        <taxon>Psyllinae</taxon>
        <taxon>Cacopsylla</taxon>
    </lineage>
</organism>
<name>A0A8D9ATT4_9HEMI</name>
<accession>A0A8D9ATT4</accession>